<gene>
    <name evidence="2" type="ORF">PHISCL_00664</name>
</gene>
<accession>A0A3A2ZXA1</accession>
<sequence length="545" mass="59356">MDFLARFYTAHSRPIKIILSLSLALVILFAYILLIILFTSPQSLRIDSLLYAPDNPLSRARLTPQVAVALLSAILTGATIALVTRCVDESLWYHLTPSTPKDRITAAESRNLALWSISAAARIRYIGIGGSWALKFCAVLLLAGVAVNPVLLSGISQIVDSTLETTFRPRNETVSEWSGFLDDVNTWYASGTTRDLLGEAAFLTSLRSLNAPAAHVCSTPRCSVNAKMAGYQATCTSSKIPNPDNMGLTSGAGKGGIIRRDLFCSAQAGDRKVCVDLVASNPAVAARFTNQDVSDLDGDFTTIFGAYAANWSLGTDDHPIYTVECRVRYGWVNITQVGSDPPKVLRSSFQVVGKDVLQPNVNYLGRIYGGDMLKSSPWNFTGGNYGANGEQIVVSPIGTALLGWKETVDGQTVAKRLERAWDMNNIFAFGRSTDRIDLAKTMETRVNKYVYNKMALFILLVPFLASVLGIWNRWHVLSDELMLGYDPVRIVKCGPLYGVAPSTTGEELDKMLVARYVQADMEGEESSQFIASGVDFVGGLRSKQG</sequence>
<keyword evidence="1" id="KW-0812">Transmembrane</keyword>
<feature type="transmembrane region" description="Helical" evidence="1">
    <location>
        <begin position="21"/>
        <end position="42"/>
    </location>
</feature>
<keyword evidence="1" id="KW-0472">Membrane</keyword>
<dbReference type="Proteomes" id="UP000266188">
    <property type="component" value="Unassembled WGS sequence"/>
</dbReference>
<name>A0A3A2ZXA1_9EURO</name>
<protein>
    <submittedName>
        <fullName evidence="2">Uncharacterized protein</fullName>
    </submittedName>
</protein>
<dbReference type="OrthoDB" id="5144532at2759"/>
<comment type="caution">
    <text evidence="2">The sequence shown here is derived from an EMBL/GenBank/DDBJ whole genome shotgun (WGS) entry which is preliminary data.</text>
</comment>
<dbReference type="EMBL" id="MVGC01000011">
    <property type="protein sequence ID" value="RJE26963.1"/>
    <property type="molecule type" value="Genomic_DNA"/>
</dbReference>
<proteinExistence type="predicted"/>
<reference evidence="3" key="1">
    <citation type="submission" date="2017-02" db="EMBL/GenBank/DDBJ databases">
        <authorList>
            <person name="Tafer H."/>
            <person name="Lopandic K."/>
        </authorList>
    </citation>
    <scope>NUCLEOTIDE SEQUENCE [LARGE SCALE GENOMIC DNA]</scope>
    <source>
        <strain evidence="3">CBS 366.77</strain>
    </source>
</reference>
<evidence type="ECO:0000313" key="3">
    <source>
        <dbReference type="Proteomes" id="UP000266188"/>
    </source>
</evidence>
<evidence type="ECO:0000256" key="1">
    <source>
        <dbReference type="SAM" id="Phobius"/>
    </source>
</evidence>
<dbReference type="AlphaFoldDB" id="A0A3A2ZXA1"/>
<keyword evidence="1" id="KW-1133">Transmembrane helix</keyword>
<dbReference type="STRING" id="2070753.A0A3A2ZXA1"/>
<organism evidence="2 3">
    <name type="scientific">Aspergillus sclerotialis</name>
    <dbReference type="NCBI Taxonomy" id="2070753"/>
    <lineage>
        <taxon>Eukaryota</taxon>
        <taxon>Fungi</taxon>
        <taxon>Dikarya</taxon>
        <taxon>Ascomycota</taxon>
        <taxon>Pezizomycotina</taxon>
        <taxon>Eurotiomycetes</taxon>
        <taxon>Eurotiomycetidae</taxon>
        <taxon>Eurotiales</taxon>
        <taxon>Aspergillaceae</taxon>
        <taxon>Aspergillus</taxon>
        <taxon>Aspergillus subgen. Polypaecilum</taxon>
    </lineage>
</organism>
<feature type="transmembrane region" description="Helical" evidence="1">
    <location>
        <begin position="62"/>
        <end position="83"/>
    </location>
</feature>
<evidence type="ECO:0000313" key="2">
    <source>
        <dbReference type="EMBL" id="RJE26963.1"/>
    </source>
</evidence>
<feature type="transmembrane region" description="Helical" evidence="1">
    <location>
        <begin position="454"/>
        <end position="472"/>
    </location>
</feature>
<keyword evidence="3" id="KW-1185">Reference proteome</keyword>